<evidence type="ECO:0000256" key="3">
    <source>
        <dbReference type="ARBA" id="ARBA00022840"/>
    </source>
</evidence>
<protein>
    <recommendedName>
        <fullName evidence="5">Putative glutamate--cysteine ligase 2</fullName>
        <ecNumber evidence="5">6.3.2.2</ecNumber>
    </recommendedName>
    <alternativeName>
        <fullName evidence="5">Gamma-glutamylcysteine synthetase 2</fullName>
        <shortName evidence="5">GCS 2</shortName>
        <shortName evidence="5">Gamma-GCS 2</shortName>
    </alternativeName>
</protein>
<dbReference type="NCBIfam" id="NF010039">
    <property type="entry name" value="PRK13515.1"/>
    <property type="match status" value="1"/>
</dbReference>
<dbReference type="InterPro" id="IPR011793">
    <property type="entry name" value="YbdK"/>
</dbReference>
<gene>
    <name evidence="6" type="ORF">CFX0092_A3594</name>
</gene>
<dbReference type="KEGG" id="pbf:CFX0092_A3594"/>
<dbReference type="Gene3D" id="3.30.590.20">
    <property type="match status" value="1"/>
</dbReference>
<dbReference type="SUPFAM" id="SSF55931">
    <property type="entry name" value="Glutamine synthetase/guanido kinase"/>
    <property type="match status" value="1"/>
</dbReference>
<dbReference type="Pfam" id="PF04107">
    <property type="entry name" value="GCS2"/>
    <property type="match status" value="1"/>
</dbReference>
<evidence type="ECO:0000313" key="7">
    <source>
        <dbReference type="Proteomes" id="UP000215027"/>
    </source>
</evidence>
<dbReference type="NCBIfam" id="TIGR02050">
    <property type="entry name" value="gshA_cyan_rel"/>
    <property type="match status" value="1"/>
</dbReference>
<dbReference type="EC" id="6.3.2.2" evidence="5"/>
<dbReference type="HAMAP" id="MF_01609">
    <property type="entry name" value="Glu_cys_ligase_2"/>
    <property type="match status" value="1"/>
</dbReference>
<dbReference type="InterPro" id="IPR014746">
    <property type="entry name" value="Gln_synth/guanido_kin_cat_dom"/>
</dbReference>
<keyword evidence="7" id="KW-1185">Reference proteome</keyword>
<evidence type="ECO:0000256" key="4">
    <source>
        <dbReference type="ARBA" id="ARBA00048819"/>
    </source>
</evidence>
<comment type="similarity">
    <text evidence="5">Belongs to the glutamate--cysteine ligase type 2 family. YbdK subfamily.</text>
</comment>
<dbReference type="GO" id="GO:0005524">
    <property type="term" value="F:ATP binding"/>
    <property type="evidence" value="ECO:0007669"/>
    <property type="project" value="UniProtKB-KW"/>
</dbReference>
<dbReference type="GO" id="GO:0042398">
    <property type="term" value="P:modified amino acid biosynthetic process"/>
    <property type="evidence" value="ECO:0007669"/>
    <property type="project" value="InterPro"/>
</dbReference>
<dbReference type="EMBL" id="LN890655">
    <property type="protein sequence ID" value="CUS05472.2"/>
    <property type="molecule type" value="Genomic_DNA"/>
</dbReference>
<evidence type="ECO:0000256" key="2">
    <source>
        <dbReference type="ARBA" id="ARBA00022741"/>
    </source>
</evidence>
<keyword evidence="1 5" id="KW-0436">Ligase</keyword>
<proteinExistence type="inferred from homology"/>
<accession>A0A160T6F8</accession>
<keyword evidence="2 5" id="KW-0547">Nucleotide-binding</keyword>
<dbReference type="Proteomes" id="UP000215027">
    <property type="component" value="Chromosome I"/>
</dbReference>
<dbReference type="PANTHER" id="PTHR36510:SF1">
    <property type="entry name" value="GLUTAMATE--CYSTEINE LIGASE 2-RELATED"/>
    <property type="match status" value="1"/>
</dbReference>
<evidence type="ECO:0000256" key="1">
    <source>
        <dbReference type="ARBA" id="ARBA00022598"/>
    </source>
</evidence>
<dbReference type="InterPro" id="IPR006336">
    <property type="entry name" value="GCS2"/>
</dbReference>
<dbReference type="InterPro" id="IPR050141">
    <property type="entry name" value="GCL_type2/YbdK_subfam"/>
</dbReference>
<comment type="function">
    <text evidence="5">ATP-dependent carboxylate-amine ligase which exhibits weak glutamate--cysteine ligase activity.</text>
</comment>
<keyword evidence="3 5" id="KW-0067">ATP-binding</keyword>
<dbReference type="RefSeq" id="WP_197699815.1">
    <property type="nucleotide sequence ID" value="NZ_LN890655.1"/>
</dbReference>
<sequence length="385" mass="44372">MAVPLQPLTLGIEEEYQIIDPVTRDLRTYISELLTQDQNRHKKLDLKPELMQSQVEVGSHVCRNIKEARSEITGLRRDVLELADENGLMIAAASTHPFARWEDQIITEGTRYKELLDDMQGVARQLLIFGMHVHVGFGDDPESRELLIATMNQARYFIPHLLALSTSSPFWRGQNTGLKSYRSVVFESLPRTGIPHSFMSWADYKDYEIMLERVGAFGKLDKRAKIWWDIRPHPIYPTLEFRISDICTNVNDCICIAALFQAICAKLLKLRRQNMSWRQYRHVHITENKWRAVRYGIDGELIDFGIQQSVPFYILAAELLEFLDDVVDELDSREEVGHVLTILSEGTSADRQLRVYREHGGDENQDEALRAVVDYLVAETKRGII</sequence>
<name>A0A160T6F8_9CHLR</name>
<evidence type="ECO:0000256" key="5">
    <source>
        <dbReference type="HAMAP-Rule" id="MF_01609"/>
    </source>
</evidence>
<organism evidence="6 7">
    <name type="scientific">Candidatus Promineifilum breve</name>
    <dbReference type="NCBI Taxonomy" id="1806508"/>
    <lineage>
        <taxon>Bacteria</taxon>
        <taxon>Bacillati</taxon>
        <taxon>Chloroflexota</taxon>
        <taxon>Ardenticatenia</taxon>
        <taxon>Candidatus Promineifilales</taxon>
        <taxon>Candidatus Promineifilaceae</taxon>
        <taxon>Candidatus Promineifilum</taxon>
    </lineage>
</organism>
<dbReference type="AlphaFoldDB" id="A0A160T6F8"/>
<dbReference type="GO" id="GO:0004357">
    <property type="term" value="F:glutamate-cysteine ligase activity"/>
    <property type="evidence" value="ECO:0007669"/>
    <property type="project" value="UniProtKB-EC"/>
</dbReference>
<comment type="catalytic activity">
    <reaction evidence="4 5">
        <text>L-cysteine + L-glutamate + ATP = gamma-L-glutamyl-L-cysteine + ADP + phosphate + H(+)</text>
        <dbReference type="Rhea" id="RHEA:13285"/>
        <dbReference type="ChEBI" id="CHEBI:15378"/>
        <dbReference type="ChEBI" id="CHEBI:29985"/>
        <dbReference type="ChEBI" id="CHEBI:30616"/>
        <dbReference type="ChEBI" id="CHEBI:35235"/>
        <dbReference type="ChEBI" id="CHEBI:43474"/>
        <dbReference type="ChEBI" id="CHEBI:58173"/>
        <dbReference type="ChEBI" id="CHEBI:456216"/>
        <dbReference type="EC" id="6.3.2.2"/>
    </reaction>
</comment>
<dbReference type="PANTHER" id="PTHR36510">
    <property type="entry name" value="GLUTAMATE--CYSTEINE LIGASE 2-RELATED"/>
    <property type="match status" value="1"/>
</dbReference>
<reference evidence="6" key="1">
    <citation type="submission" date="2016-01" db="EMBL/GenBank/DDBJ databases">
        <authorList>
            <person name="Mcilroy J.S."/>
            <person name="Karst M S."/>
            <person name="Albertsen M."/>
        </authorList>
    </citation>
    <scope>NUCLEOTIDE SEQUENCE</scope>
    <source>
        <strain evidence="6">Cfx-K</strain>
    </source>
</reference>
<evidence type="ECO:0000313" key="6">
    <source>
        <dbReference type="EMBL" id="CUS05472.2"/>
    </source>
</evidence>